<gene>
    <name evidence="6" type="ORF">Syun_024870</name>
</gene>
<dbReference type="InterPro" id="IPR039994">
    <property type="entry name" value="NO66-like"/>
</dbReference>
<reference evidence="6 7" key="1">
    <citation type="submission" date="2024-01" db="EMBL/GenBank/DDBJ databases">
        <title>Genome assemblies of Stephania.</title>
        <authorList>
            <person name="Yang L."/>
        </authorList>
    </citation>
    <scope>NUCLEOTIDE SEQUENCE [LARGE SCALE GENOMIC DNA]</scope>
    <source>
        <strain evidence="6">YNDBR</strain>
        <tissue evidence="6">Leaf</tissue>
    </source>
</reference>
<keyword evidence="3" id="KW-0223">Dioxygenase</keyword>
<keyword evidence="4" id="KW-0472">Membrane</keyword>
<dbReference type="Pfam" id="PF08007">
    <property type="entry name" value="JmjC_2"/>
    <property type="match status" value="1"/>
</dbReference>
<evidence type="ECO:0000313" key="6">
    <source>
        <dbReference type="EMBL" id="KAK9097825.1"/>
    </source>
</evidence>
<keyword evidence="2 3" id="KW-0408">Iron</keyword>
<keyword evidence="3" id="KW-0560">Oxidoreductase</keyword>
<keyword evidence="3" id="KW-0539">Nucleus</keyword>
<evidence type="ECO:0000313" key="7">
    <source>
        <dbReference type="Proteomes" id="UP001420932"/>
    </source>
</evidence>
<sequence length="800" mass="89604">METQRPHKRKREDGPPLSSHLVPLILASLSNLHCPSAQTLLTKSLQTLQTLQTSSSPLTTSAAVLALLPRLLGAASTARVAAEIVGAAAISSLEANEAVSADEEILVALMEAVEGRSERVAVAACNAVLDLCASAVARRRLCEVFAVEKLMSVFLHRAASPLNYGSQHCMRKGSLIGSGEKMEGVGFSALVFDAAVTLVNTCDANQLKRIPRNLSVGFLNYLKDFWKQTRDDDVQKNMRPCYQGRDPASCNLKTHDLSEGIFRLSIFLGINAVYSTNGVEETRMFGPNESDTEHFMYEYWENLPILLKRNSKPIENDYSIFTDLFNSFISKRETLDDILCSILVGLVSCPPLPSDELDILQFLKEVRDELGSSICYGQDIRIVKAEEVISGGSQGHLKREVHFLSEYGGSTSSSDLDHLSNVNLHIVKEAVVKGYTIALRGIEFRSEIIAAIADRLAVMFGQPSVGVNLYLTPPNCQGLARHYDDHCVFVCQLLGQKQWSVFPQQTVFLPRLYEPCDSFLGCGSTDVESRCIRFLLDKGDILYIPRGCPHEACTSADDVEFERDDELKGFSLHLTFGIEDRSANLIFLWSVGVLLHYVFCILWVGFVHVALCHWSKNQIPQPFSTNAGSMCSQLNAISINLLHIEIQIIGCNDPIFRKACMIGGISLPSLDCSKRNTFRYVIDKIDKEACFANSLKYMERSIQSENEDHFQRMRWLRHIHDETNSQNLVDWSNPLIGFKSLWLLCDGHREDLEDAFMRTKSRFCKDVVFENVCVDYRILLQKYTVTRKQYISGMLSLHCT</sequence>
<evidence type="ECO:0000256" key="2">
    <source>
        <dbReference type="ARBA" id="ARBA00023004"/>
    </source>
</evidence>
<keyword evidence="7" id="KW-1185">Reference proteome</keyword>
<dbReference type="GO" id="GO:0005506">
    <property type="term" value="F:iron ion binding"/>
    <property type="evidence" value="ECO:0007669"/>
    <property type="project" value="UniProtKB-UniRule"/>
</dbReference>
<dbReference type="Gene3D" id="2.60.120.650">
    <property type="entry name" value="Cupin"/>
    <property type="match status" value="1"/>
</dbReference>
<keyword evidence="4" id="KW-1133">Transmembrane helix</keyword>
<keyword evidence="3" id="KW-0804">Transcription</keyword>
<comment type="caution">
    <text evidence="6">The sequence shown here is derived from an EMBL/GenBank/DDBJ whole genome shotgun (WGS) entry which is preliminary data.</text>
</comment>
<dbReference type="InterPro" id="IPR003347">
    <property type="entry name" value="JmjC_dom"/>
</dbReference>
<proteinExistence type="inferred from homology"/>
<dbReference type="EC" id="1.14.11.-" evidence="3"/>
<accession>A0AAP0EQK1</accession>
<evidence type="ECO:0000259" key="5">
    <source>
        <dbReference type="PROSITE" id="PS51184"/>
    </source>
</evidence>
<organism evidence="6 7">
    <name type="scientific">Stephania yunnanensis</name>
    <dbReference type="NCBI Taxonomy" id="152371"/>
    <lineage>
        <taxon>Eukaryota</taxon>
        <taxon>Viridiplantae</taxon>
        <taxon>Streptophyta</taxon>
        <taxon>Embryophyta</taxon>
        <taxon>Tracheophyta</taxon>
        <taxon>Spermatophyta</taxon>
        <taxon>Magnoliopsida</taxon>
        <taxon>Ranunculales</taxon>
        <taxon>Menispermaceae</taxon>
        <taxon>Menispermoideae</taxon>
        <taxon>Cissampelideae</taxon>
        <taxon>Stephania</taxon>
    </lineage>
</organism>
<dbReference type="SUPFAM" id="SSF51197">
    <property type="entry name" value="Clavaminate synthase-like"/>
    <property type="match status" value="1"/>
</dbReference>
<protein>
    <recommendedName>
        <fullName evidence="3">Bifunctional lysine-specific demethylase and histidyl-hydroxylase</fullName>
        <ecNumber evidence="3">1.14.11.-</ecNumber>
    </recommendedName>
</protein>
<dbReference type="GO" id="GO:0032453">
    <property type="term" value="F:histone H3K4 demethylase activity"/>
    <property type="evidence" value="ECO:0007669"/>
    <property type="project" value="TreeGrafter"/>
</dbReference>
<dbReference type="PANTHER" id="PTHR13096">
    <property type="entry name" value="MINA53 MYC INDUCED NUCLEAR ANTIGEN"/>
    <property type="match status" value="1"/>
</dbReference>
<comment type="similarity">
    <text evidence="3">Belongs to the ROX family.</text>
</comment>
<keyword evidence="4" id="KW-0812">Transmembrane</keyword>
<keyword evidence="3" id="KW-0805">Transcription regulation</keyword>
<dbReference type="Proteomes" id="UP001420932">
    <property type="component" value="Unassembled WGS sequence"/>
</dbReference>
<dbReference type="EMBL" id="JBBNAF010000011">
    <property type="protein sequence ID" value="KAK9097825.1"/>
    <property type="molecule type" value="Genomic_DNA"/>
</dbReference>
<name>A0AAP0EQK1_9MAGN</name>
<evidence type="ECO:0000256" key="1">
    <source>
        <dbReference type="ARBA" id="ARBA00022723"/>
    </source>
</evidence>
<evidence type="ECO:0000256" key="3">
    <source>
        <dbReference type="RuleBase" id="RU366061"/>
    </source>
</evidence>
<dbReference type="GO" id="GO:0051864">
    <property type="term" value="F:histone H3K36 demethylase activity"/>
    <property type="evidence" value="ECO:0007669"/>
    <property type="project" value="TreeGrafter"/>
</dbReference>
<keyword evidence="1 3" id="KW-0479">Metal-binding</keyword>
<feature type="domain" description="JmjC" evidence="5">
    <location>
        <begin position="429"/>
        <end position="595"/>
    </location>
</feature>
<feature type="transmembrane region" description="Helical" evidence="4">
    <location>
        <begin position="586"/>
        <end position="611"/>
    </location>
</feature>
<comment type="function">
    <text evidence="3">Oxygenase that can act as both a histone lysine demethylase and a ribosomal histidine hydroxylase.</text>
</comment>
<comment type="subcellular location">
    <subcellularLocation>
        <location evidence="3">Nucleus</location>
    </subcellularLocation>
</comment>
<dbReference type="GO" id="GO:0005730">
    <property type="term" value="C:nucleolus"/>
    <property type="evidence" value="ECO:0007669"/>
    <property type="project" value="TreeGrafter"/>
</dbReference>
<dbReference type="AlphaFoldDB" id="A0AAP0EQK1"/>
<dbReference type="PANTHER" id="PTHR13096:SF9">
    <property type="entry name" value="BIFUNCTIONAL LYSINE-SPECIFIC DEMETHYLASE AND HISTIDYL-HYDROXYLASE"/>
    <property type="match status" value="1"/>
</dbReference>
<evidence type="ECO:0000256" key="4">
    <source>
        <dbReference type="SAM" id="Phobius"/>
    </source>
</evidence>
<comment type="cofactor">
    <cofactor evidence="3">
        <name>Fe(2+)</name>
        <dbReference type="ChEBI" id="CHEBI:29033"/>
    </cofactor>
    <text evidence="3">Binds 1 Fe(2+) ion per subunit.</text>
</comment>
<dbReference type="PROSITE" id="PS51184">
    <property type="entry name" value="JMJC"/>
    <property type="match status" value="1"/>
</dbReference>